<evidence type="ECO:0000313" key="2">
    <source>
        <dbReference type="EMBL" id="RFC65023.1"/>
    </source>
</evidence>
<keyword evidence="3" id="KW-1185">Reference proteome</keyword>
<feature type="compositionally biased region" description="Low complexity" evidence="1">
    <location>
        <begin position="401"/>
        <end position="414"/>
    </location>
</feature>
<gene>
    <name evidence="2" type="ORF">DYI37_03925</name>
</gene>
<organism evidence="2 3">
    <name type="scientific">Fulvimarina endophytica</name>
    <dbReference type="NCBI Taxonomy" id="2293836"/>
    <lineage>
        <taxon>Bacteria</taxon>
        <taxon>Pseudomonadati</taxon>
        <taxon>Pseudomonadota</taxon>
        <taxon>Alphaproteobacteria</taxon>
        <taxon>Hyphomicrobiales</taxon>
        <taxon>Aurantimonadaceae</taxon>
        <taxon>Fulvimarina</taxon>
    </lineage>
</organism>
<evidence type="ECO:0000256" key="1">
    <source>
        <dbReference type="SAM" id="MobiDB-lite"/>
    </source>
</evidence>
<sequence>MAALGAQRRAEGTNYGQSFAQARRQAEDQSMAKQTAIADALSTIRNAEAQRAPNPRTGVADPYNGLVTGRRGAPTHANLTDMTISEVQDYQRGMIARGHPTTAVGAYQTVAGTLAEQVARSNINPDTTRFTKAVQDELAVGLIDNRAAQARRNGEIAPERFHDRLASEWAALKGPTGRGRYDGDGLNKASVSSATVGGLARGLVDSGAIDGVTSRRGGAGAPSAVAQAATPDIGPTPTARATNPGRAGIPSPTSRPSMTAEAAPSFRSSQAMTPAASSFAAPTQSPAPAPTMRGTQTVLSDRQNTALTGRLDALSAPMGLSPNEPTRMASSVPAPAAPAYSPTIAPDRIKSGAPAAIADVTTPAVQPTRAPTPTTKPAQRFAETYLAKPAAQPKPAPRESVTQAPTQAPTRAAVPAERTIVDKAVAGAIDIGVGMIPGLGMPAAAYSLAAPMLGLPTAGDMALSLRDKNTFDPNEQAAKEAKRRETGRAGIGSGMKERATDPVIEDVPAMPPPPATEFAAKYLGFNDPTKRPTPEEKWGASGAPSSAPYRL</sequence>
<feature type="region of interest" description="Disordered" evidence="1">
    <location>
        <begin position="389"/>
        <end position="414"/>
    </location>
</feature>
<feature type="region of interest" description="Disordered" evidence="1">
    <location>
        <begin position="1"/>
        <end position="34"/>
    </location>
</feature>
<dbReference type="OrthoDB" id="5395100at2"/>
<comment type="caution">
    <text evidence="2">The sequence shown here is derived from an EMBL/GenBank/DDBJ whole genome shotgun (WGS) entry which is preliminary data.</text>
</comment>
<accession>A0A371X728</accession>
<reference evidence="2 3" key="1">
    <citation type="submission" date="2018-08" db="EMBL/GenBank/DDBJ databases">
        <title>Fulvimarina sp. 85, whole genome shotgun sequence.</title>
        <authorList>
            <person name="Tuo L."/>
        </authorList>
    </citation>
    <scope>NUCLEOTIDE SEQUENCE [LARGE SCALE GENOMIC DNA]</scope>
    <source>
        <strain evidence="2 3">85</strain>
    </source>
</reference>
<feature type="compositionally biased region" description="Basic and acidic residues" evidence="1">
    <location>
        <begin position="528"/>
        <end position="538"/>
    </location>
</feature>
<dbReference type="SUPFAM" id="SSF53955">
    <property type="entry name" value="Lysozyme-like"/>
    <property type="match status" value="1"/>
</dbReference>
<protein>
    <submittedName>
        <fullName evidence="2">Uncharacterized protein</fullName>
    </submittedName>
</protein>
<feature type="compositionally biased region" description="Low complexity" evidence="1">
    <location>
        <begin position="270"/>
        <end position="292"/>
    </location>
</feature>
<feature type="compositionally biased region" description="Basic and acidic residues" evidence="1">
    <location>
        <begin position="477"/>
        <end position="487"/>
    </location>
</feature>
<feature type="region of interest" description="Disordered" evidence="1">
    <location>
        <begin position="48"/>
        <end position="72"/>
    </location>
</feature>
<evidence type="ECO:0000313" key="3">
    <source>
        <dbReference type="Proteomes" id="UP000264310"/>
    </source>
</evidence>
<dbReference type="InterPro" id="IPR023346">
    <property type="entry name" value="Lysozyme-like_dom_sf"/>
</dbReference>
<feature type="region of interest" description="Disordered" evidence="1">
    <location>
        <begin position="214"/>
        <end position="294"/>
    </location>
</feature>
<dbReference type="AlphaFoldDB" id="A0A371X728"/>
<dbReference type="RefSeq" id="WP_116681921.1">
    <property type="nucleotide sequence ID" value="NZ_QURL01000002.1"/>
</dbReference>
<dbReference type="Gene3D" id="1.10.530.10">
    <property type="match status" value="1"/>
</dbReference>
<dbReference type="Proteomes" id="UP000264310">
    <property type="component" value="Unassembled WGS sequence"/>
</dbReference>
<name>A0A371X728_9HYPH</name>
<dbReference type="EMBL" id="QURL01000002">
    <property type="protein sequence ID" value="RFC65023.1"/>
    <property type="molecule type" value="Genomic_DNA"/>
</dbReference>
<feature type="region of interest" description="Disordered" evidence="1">
    <location>
        <begin position="472"/>
        <end position="551"/>
    </location>
</feature>
<proteinExistence type="predicted"/>